<dbReference type="GO" id="GO:0008658">
    <property type="term" value="F:penicillin binding"/>
    <property type="evidence" value="ECO:0007669"/>
    <property type="project" value="InterPro"/>
</dbReference>
<name>A0A383DEB2_9ZZZZ</name>
<protein>
    <recommendedName>
        <fullName evidence="2">Penicillin-binding protein dimerisation domain-containing protein</fullName>
    </recommendedName>
</protein>
<dbReference type="InterPro" id="IPR036138">
    <property type="entry name" value="PBP_dimer_sf"/>
</dbReference>
<accession>A0A383DEB2</accession>
<proteinExistence type="predicted"/>
<reference evidence="1" key="1">
    <citation type="submission" date="2018-05" db="EMBL/GenBank/DDBJ databases">
        <authorList>
            <person name="Lanie J.A."/>
            <person name="Ng W.-L."/>
            <person name="Kazmierczak K.M."/>
            <person name="Andrzejewski T.M."/>
            <person name="Davidsen T.M."/>
            <person name="Wayne K.J."/>
            <person name="Tettelin H."/>
            <person name="Glass J.I."/>
            <person name="Rusch D."/>
            <person name="Podicherti R."/>
            <person name="Tsui H.-C.T."/>
            <person name="Winkler M.E."/>
        </authorList>
    </citation>
    <scope>NUCLEOTIDE SEQUENCE</scope>
</reference>
<dbReference type="Gene3D" id="3.90.1310.10">
    <property type="entry name" value="Penicillin-binding protein 2a (Domain 2)"/>
    <property type="match status" value="1"/>
</dbReference>
<dbReference type="AlphaFoldDB" id="A0A383DEB2"/>
<dbReference type="SUPFAM" id="SSF56519">
    <property type="entry name" value="Penicillin binding protein dimerisation domain"/>
    <property type="match status" value="1"/>
</dbReference>
<gene>
    <name evidence="1" type="ORF">METZ01_LOCUS495691</name>
</gene>
<dbReference type="EMBL" id="UINC01216623">
    <property type="protein sequence ID" value="SVE42837.1"/>
    <property type="molecule type" value="Genomic_DNA"/>
</dbReference>
<sequence>MFFIQSFKSKDYQDITNKIGYIEKSIQGYRGRVFDRRGEVLAETINKYTFWVNTQKEFDKEKIVELFSKEFNRPDD</sequence>
<feature type="non-terminal residue" evidence="1">
    <location>
        <position position="76"/>
    </location>
</feature>
<evidence type="ECO:0008006" key="2">
    <source>
        <dbReference type="Google" id="ProtNLM"/>
    </source>
</evidence>
<organism evidence="1">
    <name type="scientific">marine metagenome</name>
    <dbReference type="NCBI Taxonomy" id="408172"/>
    <lineage>
        <taxon>unclassified sequences</taxon>
        <taxon>metagenomes</taxon>
        <taxon>ecological metagenomes</taxon>
    </lineage>
</organism>
<evidence type="ECO:0000313" key="1">
    <source>
        <dbReference type="EMBL" id="SVE42837.1"/>
    </source>
</evidence>